<feature type="transmembrane region" description="Helical" evidence="6">
    <location>
        <begin position="617"/>
        <end position="639"/>
    </location>
</feature>
<evidence type="ECO:0000259" key="7">
    <source>
        <dbReference type="Pfam" id="PF02687"/>
    </source>
</evidence>
<accession>A0A0Q3WTG3</accession>
<reference evidence="8 9" key="1">
    <citation type="submission" date="2015-09" db="EMBL/GenBank/DDBJ databases">
        <title>Genome sequencing project for genomic taxonomy and phylogenomics of Bacillus-like bacteria.</title>
        <authorList>
            <person name="Liu B."/>
            <person name="Wang J."/>
            <person name="Zhu Y."/>
            <person name="Liu G."/>
            <person name="Chen Q."/>
            <person name="Chen Z."/>
            <person name="Lan J."/>
            <person name="Che J."/>
            <person name="Ge C."/>
            <person name="Shi H."/>
            <person name="Pan Z."/>
            <person name="Liu X."/>
        </authorList>
    </citation>
    <scope>NUCLEOTIDE SEQUENCE [LARGE SCALE GENOMIC DNA]</scope>
    <source>
        <strain evidence="8 9">LMG 18435</strain>
    </source>
</reference>
<protein>
    <recommendedName>
        <fullName evidence="7">ABC3 transporter permease C-terminal domain-containing protein</fullName>
    </recommendedName>
</protein>
<evidence type="ECO:0000313" key="9">
    <source>
        <dbReference type="Proteomes" id="UP000051888"/>
    </source>
</evidence>
<proteinExistence type="predicted"/>
<evidence type="ECO:0000256" key="5">
    <source>
        <dbReference type="ARBA" id="ARBA00023136"/>
    </source>
</evidence>
<dbReference type="EMBL" id="LJJC01000004">
    <property type="protein sequence ID" value="KQL52674.1"/>
    <property type="molecule type" value="Genomic_DNA"/>
</dbReference>
<feature type="transmembrane region" description="Helical" evidence="6">
    <location>
        <begin position="829"/>
        <end position="851"/>
    </location>
</feature>
<keyword evidence="2" id="KW-1003">Cell membrane</keyword>
<dbReference type="STRING" id="157838.AN964_03460"/>
<feature type="transmembrane region" description="Helical" evidence="6">
    <location>
        <begin position="12"/>
        <end position="34"/>
    </location>
</feature>
<feature type="transmembrane region" description="Helical" evidence="6">
    <location>
        <begin position="645"/>
        <end position="663"/>
    </location>
</feature>
<keyword evidence="4 6" id="KW-1133">Transmembrane helix</keyword>
<evidence type="ECO:0000256" key="4">
    <source>
        <dbReference type="ARBA" id="ARBA00022989"/>
    </source>
</evidence>
<feature type="transmembrane region" description="Helical" evidence="6">
    <location>
        <begin position="562"/>
        <end position="582"/>
    </location>
</feature>
<keyword evidence="5 6" id="KW-0472">Membrane</keyword>
<feature type="transmembrane region" description="Helical" evidence="6">
    <location>
        <begin position="798"/>
        <end position="823"/>
    </location>
</feature>
<comment type="caution">
    <text evidence="8">The sequence shown here is derived from an EMBL/GenBank/DDBJ whole genome shotgun (WGS) entry which is preliminary data.</text>
</comment>
<feature type="domain" description="ABC3 transporter permease C-terminal" evidence="7">
    <location>
        <begin position="751"/>
        <end position="856"/>
    </location>
</feature>
<dbReference type="Proteomes" id="UP000051888">
    <property type="component" value="Unassembled WGS sequence"/>
</dbReference>
<dbReference type="Pfam" id="PF02687">
    <property type="entry name" value="FtsX"/>
    <property type="match status" value="2"/>
</dbReference>
<sequence length="882" mass="99200">MISLILNNFKRLKLPHILFILAITIIFIILPIAINSIKETHSKVKTDITYYSRGSYDLLVRPKGKELNVEKEFGIVPENYLGVGDGGISIKEWKAIKERPDIEIAAPVASLGYFTGIKTNLGISPLPEKSTRYTVQYYTTDGVRKYSLGSKYIKVLLESPRANRKFEDIYGNSEMLQEYSPEAPLFPLPPTYHLLVGIDPDEEKALTGISFKGIKYGSSATGWGATYRNDSLNNTNAPLIPVLQLDDGDVSLDAEIDVSELDIDAKKTQKYRDKLGLSSKQVEGQIQNTEFLNLMNTQPYLQFVNELAKYPAMREKKFNSNLTSILHPYQSDFVLVNENGKVSIMNPDGIYTGTTDLSYSSVHFNASSVKYKKDGDHLKVNKIGNENGVPIYREVKKEGISFLDAKNQNKKIPFYLDPVGSFKVRDRQKQLASSPLGIYELAPVIYIGNGKEKNIKMEATTTPGSFVSAPAKGVTNIQSSEKIKGSRPIDAIRVKVAGISDYTPAAAKKIEKVASEIENMGFKVSIIAGASPRKMKIDVEGIGLVQESWTSLGAAGSIIEQWNLTNIILIIVFLLVSVTYIINRLKFWNNQKSNELSLLVQLGWEKKFIVRLFNGEILIINILSFIISILLLMLIKLKLNISNNIYIYQIGTVLIMTLLLLIPTKRQVDRGMMLSKKDKNIYIRKKWKSLIAKNIYFYRKQISSPFIQLTIVSGLSSFVYLSLTDTVKQTSLTVLGEYINVRINDWHLYLIVGAYLLALITLCESVMSIIISRKREIGVLKSIGWEKNNIFNLYLKEIALWSGISLISGSLLSFVFYVIFYPIHLSTLFVIAATALTFYIIILLLASIIIIHHLRKSLGDSLSLRRTNRRKSKIIGTINHFE</sequence>
<feature type="transmembrane region" description="Helical" evidence="6">
    <location>
        <begin position="706"/>
        <end position="723"/>
    </location>
</feature>
<dbReference type="GO" id="GO:0005886">
    <property type="term" value="C:plasma membrane"/>
    <property type="evidence" value="ECO:0007669"/>
    <property type="project" value="UniProtKB-SubCell"/>
</dbReference>
<feature type="transmembrane region" description="Helical" evidence="6">
    <location>
        <begin position="746"/>
        <end position="771"/>
    </location>
</feature>
<dbReference type="RefSeq" id="WP_055738375.1">
    <property type="nucleotide sequence ID" value="NZ_JAAIWL010000040.1"/>
</dbReference>
<dbReference type="AlphaFoldDB" id="A0A0Q3WTG3"/>
<keyword evidence="9" id="KW-1185">Reference proteome</keyword>
<dbReference type="PATRIC" id="fig|157838.3.peg.769"/>
<dbReference type="InterPro" id="IPR003838">
    <property type="entry name" value="ABC3_permease_C"/>
</dbReference>
<keyword evidence="3 6" id="KW-0812">Transmembrane</keyword>
<comment type="subcellular location">
    <subcellularLocation>
        <location evidence="1">Cell membrane</location>
        <topology evidence="1">Multi-pass membrane protein</topology>
    </subcellularLocation>
</comment>
<evidence type="ECO:0000256" key="1">
    <source>
        <dbReference type="ARBA" id="ARBA00004651"/>
    </source>
</evidence>
<evidence type="ECO:0000256" key="3">
    <source>
        <dbReference type="ARBA" id="ARBA00022692"/>
    </source>
</evidence>
<name>A0A0Q3WTG3_9BACI</name>
<evidence type="ECO:0000256" key="6">
    <source>
        <dbReference type="SAM" id="Phobius"/>
    </source>
</evidence>
<dbReference type="OrthoDB" id="3268975at2"/>
<gene>
    <name evidence="8" type="ORF">AN964_03460</name>
</gene>
<evidence type="ECO:0000313" key="8">
    <source>
        <dbReference type="EMBL" id="KQL52674.1"/>
    </source>
</evidence>
<evidence type="ECO:0000256" key="2">
    <source>
        <dbReference type="ARBA" id="ARBA00022475"/>
    </source>
</evidence>
<feature type="domain" description="ABC3 transporter permease C-terminal" evidence="7">
    <location>
        <begin position="567"/>
        <end position="661"/>
    </location>
</feature>
<organism evidence="8 9">
    <name type="scientific">Heyndrickxia shackletonii</name>
    <dbReference type="NCBI Taxonomy" id="157838"/>
    <lineage>
        <taxon>Bacteria</taxon>
        <taxon>Bacillati</taxon>
        <taxon>Bacillota</taxon>
        <taxon>Bacilli</taxon>
        <taxon>Bacillales</taxon>
        <taxon>Bacillaceae</taxon>
        <taxon>Heyndrickxia</taxon>
    </lineage>
</organism>